<feature type="transmembrane region" description="Helical" evidence="1">
    <location>
        <begin position="355"/>
        <end position="374"/>
    </location>
</feature>
<accession>A0A7K0DLY4</accession>
<dbReference type="OrthoDB" id="4493164at2"/>
<proteinExistence type="predicted"/>
<sequence>MRSFGRSAWGDAGQAALFGDAARWRPRVVWRRAAEWLTATRARRVAVRLMSGLAMLSALAPAAGMAGAATRTDAAGTTTIDAISWMNVRDSSGIALSDYVFATDHGSLLHPSDTVLSTVLDLEFAGFMALVVTAIWLIGYAISFRWLDLVAQPLSGAADALAGQVATTALLLVAATAGAFFVGWFVLRGQIAKATLQIVTMLAVAVGGVLCLAHPLADVLSGDGLVVQGRDVGLAVAAGLNGDADPNPASVAAGMQGTLADNFVRHPLQVWNFGHVVDDSPACRAEWSAGVAAGSDDRITAGMRRCGDAAAYAKAENPNAGQICTGLLLLLFGGLLLVFGVYLAGKIVVAAAEAIYHGFLSIFGFAAGGFVYGPTQVFLVRNVVDVFVAAAKMVAFTVYLAVYSLVLDDVFRQAEGHGVAVIFIGGAVMIVGVILLRRAGRTVAAQGGRITDRLGSVLATGQAPAPAGASMAAAGAASSGSGRLLTALAAVNTLNASPVTEYLMGRRRFPLSSRSRLRQQAELANMETSAEAGRRGWMLSYYSTREQVLDSARSAAAEHGHTALGAAVAVDRVIDRGGNLGDVESALAAAGFADKSMRIAAIEAYRHRTGWAPNMWDGDRYLGEAIASLNILKLGRTPANLALFQRTAHRLANDRFADPELQFARFTPAEQTFLHRYFAAPAKPLHDAIDQVATGAATTIPGLPGTVSADRAAMLNRFLNVHLSREYLAAAQAGDLPAAAETLRKMALPEYWAGTSRFTPAKTIPAF</sequence>
<dbReference type="EMBL" id="WEGI01000004">
    <property type="protein sequence ID" value="MQY26322.1"/>
    <property type="molecule type" value="Genomic_DNA"/>
</dbReference>
<protein>
    <submittedName>
        <fullName evidence="2">Uncharacterized protein</fullName>
    </submittedName>
</protein>
<feature type="transmembrane region" description="Helical" evidence="1">
    <location>
        <begin position="124"/>
        <end position="142"/>
    </location>
</feature>
<dbReference type="Proteomes" id="UP000431401">
    <property type="component" value="Unassembled WGS sequence"/>
</dbReference>
<feature type="transmembrane region" description="Helical" evidence="1">
    <location>
        <begin position="198"/>
        <end position="217"/>
    </location>
</feature>
<dbReference type="AlphaFoldDB" id="A0A7K0DLY4"/>
<keyword evidence="1" id="KW-0812">Transmembrane</keyword>
<evidence type="ECO:0000313" key="2">
    <source>
        <dbReference type="EMBL" id="MQY26322.1"/>
    </source>
</evidence>
<keyword evidence="3" id="KW-1185">Reference proteome</keyword>
<evidence type="ECO:0000313" key="3">
    <source>
        <dbReference type="Proteomes" id="UP000431401"/>
    </source>
</evidence>
<organism evidence="2 3">
    <name type="scientific">Nocardia aurantia</name>
    <dbReference type="NCBI Taxonomy" id="2585199"/>
    <lineage>
        <taxon>Bacteria</taxon>
        <taxon>Bacillati</taxon>
        <taxon>Actinomycetota</taxon>
        <taxon>Actinomycetes</taxon>
        <taxon>Mycobacteriales</taxon>
        <taxon>Nocardiaceae</taxon>
        <taxon>Nocardia</taxon>
    </lineage>
</organism>
<gene>
    <name evidence="2" type="ORF">NRB56_18860</name>
</gene>
<feature type="transmembrane region" description="Helical" evidence="1">
    <location>
        <begin position="162"/>
        <end position="186"/>
    </location>
</feature>
<feature type="transmembrane region" description="Helical" evidence="1">
    <location>
        <begin position="320"/>
        <end position="343"/>
    </location>
</feature>
<dbReference type="RefSeq" id="WP_153340540.1">
    <property type="nucleotide sequence ID" value="NZ_WEGI01000004.1"/>
</dbReference>
<comment type="caution">
    <text evidence="2">The sequence shown here is derived from an EMBL/GenBank/DDBJ whole genome shotgun (WGS) entry which is preliminary data.</text>
</comment>
<keyword evidence="1" id="KW-1133">Transmembrane helix</keyword>
<reference evidence="2 3" key="1">
    <citation type="submission" date="2019-10" db="EMBL/GenBank/DDBJ databases">
        <title>Nocardia macrotermitis sp. nov. and Nocardia aurantia sp. nov., isolated from the gut of fungus growing-termite Macrotermes natalensis.</title>
        <authorList>
            <person name="Benndorf R."/>
            <person name="Schwitalla J."/>
            <person name="Martin K."/>
            <person name="De Beer W."/>
            <person name="Kaster A.-K."/>
            <person name="Vollmers J."/>
            <person name="Poulsen M."/>
            <person name="Beemelmanns C."/>
        </authorList>
    </citation>
    <scope>NUCLEOTIDE SEQUENCE [LARGE SCALE GENOMIC DNA]</scope>
    <source>
        <strain evidence="2 3">RB56</strain>
    </source>
</reference>
<feature type="transmembrane region" description="Helical" evidence="1">
    <location>
        <begin position="418"/>
        <end position="436"/>
    </location>
</feature>
<evidence type="ECO:0000256" key="1">
    <source>
        <dbReference type="SAM" id="Phobius"/>
    </source>
</evidence>
<keyword evidence="1" id="KW-0472">Membrane</keyword>
<name>A0A7K0DLY4_9NOCA</name>
<feature type="transmembrane region" description="Helical" evidence="1">
    <location>
        <begin position="386"/>
        <end position="406"/>
    </location>
</feature>